<gene>
    <name evidence="1" type="ORF">FIU21_09050</name>
</gene>
<dbReference type="RefSeq" id="WP_004360090.1">
    <property type="nucleotide sequence ID" value="NZ_CP054011.1"/>
</dbReference>
<evidence type="ECO:0000313" key="1">
    <source>
        <dbReference type="EMBL" id="QKH89084.1"/>
    </source>
</evidence>
<dbReference type="AlphaFoldDB" id="A0A7D4KSG7"/>
<name>A0A7D4KSG7_9BACT</name>
<dbReference type="Proteomes" id="UP000500843">
    <property type="component" value="Chromosome 2"/>
</dbReference>
<reference evidence="1 2" key="1">
    <citation type="submission" date="2020-05" db="EMBL/GenBank/DDBJ databases">
        <title>FDA dAtabase for Regulatory Grade micrObial Sequences (FDA-ARGOS): Supporting development and validation of Infectious Disease Dx tests.</title>
        <authorList>
            <person name="Moreno J."/>
            <person name="Tallon L."/>
            <person name="Sadzewicz L."/>
            <person name="Zhao X."/>
            <person name="Vavikolanu K."/>
            <person name="Mehta A."/>
            <person name="Aluvathingal J."/>
            <person name="Nadendla S."/>
            <person name="Myers T."/>
            <person name="Yan Y."/>
            <person name="Sichtig H."/>
        </authorList>
    </citation>
    <scope>NUCLEOTIDE SEQUENCE [LARGE SCALE GENOMIC DNA]</scope>
    <source>
        <strain evidence="1 2">FDAARGOS_760</strain>
    </source>
</reference>
<dbReference type="EMBL" id="CP054011">
    <property type="protein sequence ID" value="QKH89084.1"/>
    <property type="molecule type" value="Genomic_DNA"/>
</dbReference>
<evidence type="ECO:0000313" key="2">
    <source>
        <dbReference type="Proteomes" id="UP000500843"/>
    </source>
</evidence>
<evidence type="ECO:0008006" key="3">
    <source>
        <dbReference type="Google" id="ProtNLM"/>
    </source>
</evidence>
<accession>A0A7D4KSG7</accession>
<sequence length="629" mass="72922">MAILKIILYSTQKSQRVVYQDADGVMTSEIENTYFSACEVEHRNSAWARIIVSDKTKNALKALETKYDQATRWHIRKLYGFISKFADGDVFYYFNEEKASVVERRTACDCLRFLYIPFTLIHDKAFHHYSMLDICFQFLSYGYDGIEQWIGEEDVNRRTCRFCGKSYPTVSFEKVAHAVQDALGNKLLFCYEECDTCNHDLAPIEDNFRKIMDFRRAIYHIPRKGTTAAPKVVGKSFIIKPDSNGLPELFIMDEAIPKGTDRSKRFLMHLELKDPMINEDMYKALCKMVIDMLPSTELSHFENCIKWIYSNGNWAPDSLPSTLLTVLPTDKVVYPQPVLDIFLNNKGNMPNSPYCTAILWIYDIAYMFVMPFVDADAGQYKYDKDLNTHWLKMSNLIGIYHWQPQDTNNFRQSTPWVNWDVDLSLPNIYVLPKSDPIFEECLKTKMELPNIDMPSFSKDGIVFNKANKVKFDSIYNGAITDNDLRDLTQHIGGPAFVVDPVNCQVSVRMSVDVNDTTDKVPYFKYSYDAVFYIPTFWTYINMETEENGSLTSFAFHNDLRDFLYEESLHAIEPLMAKQRLGSPFEKCNLDKMIDCERIFTYAYYMVPSGNDGYYVKVADSEIHPIGYEE</sequence>
<proteinExistence type="predicted"/>
<protein>
    <recommendedName>
        <fullName evidence="3">HNH endonuclease 5 domain-containing protein</fullName>
    </recommendedName>
</protein>
<organism evidence="1 2">
    <name type="scientific">Prevotella melaninogenica</name>
    <dbReference type="NCBI Taxonomy" id="28132"/>
    <lineage>
        <taxon>Bacteria</taxon>
        <taxon>Pseudomonadati</taxon>
        <taxon>Bacteroidota</taxon>
        <taxon>Bacteroidia</taxon>
        <taxon>Bacteroidales</taxon>
        <taxon>Prevotellaceae</taxon>
        <taxon>Prevotella</taxon>
    </lineage>
</organism>